<dbReference type="EMBL" id="ADAS02000310">
    <property type="protein sequence ID" value="OAV87698.1"/>
    <property type="molecule type" value="Genomic_DNA"/>
</dbReference>
<evidence type="ECO:0000256" key="1">
    <source>
        <dbReference type="ARBA" id="ARBA00004308"/>
    </source>
</evidence>
<keyword evidence="4 6" id="KW-0472">Membrane</keyword>
<reference evidence="8" key="2">
    <citation type="submission" date="2016-05" db="EMBL/GenBank/DDBJ databases">
        <title>Comparative analysis highlights variable genome content of wheat rusts and divergence of the mating loci.</title>
        <authorList>
            <person name="Cuomo C.A."/>
            <person name="Bakkeren G."/>
            <person name="Szabo L."/>
            <person name="Khalil H."/>
            <person name="Joly D."/>
            <person name="Goldberg J."/>
            <person name="Young S."/>
            <person name="Zeng Q."/>
            <person name="Fellers J."/>
        </authorList>
    </citation>
    <scope>NUCLEOTIDE SEQUENCE [LARGE SCALE GENOMIC DNA]</scope>
    <source>
        <strain evidence="8">1-1 BBBD Race 1</strain>
    </source>
</reference>
<evidence type="ECO:0000313" key="9">
    <source>
        <dbReference type="EnsemblFungi" id="PTTG_00807-t43_1-p1"/>
    </source>
</evidence>
<feature type="region of interest" description="Disordered" evidence="5">
    <location>
        <begin position="225"/>
        <end position="245"/>
    </location>
</feature>
<evidence type="ECO:0000256" key="4">
    <source>
        <dbReference type="ARBA" id="ARBA00023136"/>
    </source>
</evidence>
<feature type="compositionally biased region" description="Basic and acidic residues" evidence="5">
    <location>
        <begin position="128"/>
        <end position="142"/>
    </location>
</feature>
<evidence type="ECO:0000256" key="6">
    <source>
        <dbReference type="SAM" id="Phobius"/>
    </source>
</evidence>
<evidence type="ECO:0000313" key="8">
    <source>
        <dbReference type="EMBL" id="OAV87698.1"/>
    </source>
</evidence>
<dbReference type="EnsemblFungi" id="PTTG_00807-t43_1">
    <property type="protein sequence ID" value="PTTG_00807-t43_1-p1"/>
    <property type="gene ID" value="PTTG_00807"/>
</dbReference>
<evidence type="ECO:0000256" key="2">
    <source>
        <dbReference type="ARBA" id="ARBA00022692"/>
    </source>
</evidence>
<organism evidence="8">
    <name type="scientific">Puccinia triticina (isolate 1-1 / race 1 (BBBD))</name>
    <name type="common">Brown leaf rust fungus</name>
    <dbReference type="NCBI Taxonomy" id="630390"/>
    <lineage>
        <taxon>Eukaryota</taxon>
        <taxon>Fungi</taxon>
        <taxon>Dikarya</taxon>
        <taxon>Basidiomycota</taxon>
        <taxon>Pucciniomycotina</taxon>
        <taxon>Pucciniomycetes</taxon>
        <taxon>Pucciniales</taxon>
        <taxon>Pucciniaceae</taxon>
        <taxon>Puccinia</taxon>
    </lineage>
</organism>
<evidence type="ECO:0000259" key="7">
    <source>
        <dbReference type="Pfam" id="PF06398"/>
    </source>
</evidence>
<keyword evidence="2 6" id="KW-0812">Transmembrane</keyword>
<dbReference type="STRING" id="630390.A0A180G4Z7"/>
<feature type="transmembrane region" description="Helical" evidence="6">
    <location>
        <begin position="66"/>
        <end position="85"/>
    </location>
</feature>
<proteinExistence type="predicted"/>
<comment type="subcellular location">
    <subcellularLocation>
        <location evidence="1">Endomembrane system</location>
    </subcellularLocation>
</comment>
<feature type="transmembrane region" description="Helical" evidence="6">
    <location>
        <begin position="6"/>
        <end position="30"/>
    </location>
</feature>
<dbReference type="PANTHER" id="PTHR31679:SF2">
    <property type="entry name" value="PEROXISOMAL MEMBRANE PROTEIN PEX30-RELATED"/>
    <property type="match status" value="1"/>
</dbReference>
<dbReference type="OrthoDB" id="2505878at2759"/>
<sequence length="294" mass="32241">MLESLLGSSLLVVLLVHPAAFVLLYAVLLARLARHPPPHSHLLPLVLGFHRHARAVLAAVRPFRAAFPRSAGLLVLALALALHALPPAARPLLLLVWLAPPLGWLRTLLAYLLTSKRDGGKTSLQSRRPTDEHESDRRSEGAEKGMIIRIEITIVEHQRWKEEVGWTGEITAEDTKLVGGRWTDGQGGEVSGPAAFTLPSPSVSAGASHPSWAWDAPHWAVVRGPRPSFPAPGGPSDPSSDHPWPVDPDGWTYADHTWSAFSCRPTHTSFVRKRRWTRPVLCTFAAPSRTRTEN</sequence>
<dbReference type="GO" id="GO:0005778">
    <property type="term" value="C:peroxisomal membrane"/>
    <property type="evidence" value="ECO:0007669"/>
    <property type="project" value="UniProtKB-ARBA"/>
</dbReference>
<dbReference type="PANTHER" id="PTHR31679">
    <property type="entry name" value="PEROXISOMAL MEMBRANE PROTEIN PEX30-RELATED"/>
    <property type="match status" value="1"/>
</dbReference>
<feature type="compositionally biased region" description="Low complexity" evidence="5">
    <location>
        <begin position="236"/>
        <end position="245"/>
    </location>
</feature>
<feature type="transmembrane region" description="Helical" evidence="6">
    <location>
        <begin position="92"/>
        <end position="113"/>
    </location>
</feature>
<reference evidence="8" key="1">
    <citation type="submission" date="2009-11" db="EMBL/GenBank/DDBJ databases">
        <authorList>
            <consortium name="The Broad Institute Genome Sequencing Platform"/>
            <person name="Ward D."/>
            <person name="Feldgarden M."/>
            <person name="Earl A."/>
            <person name="Young S.K."/>
            <person name="Zeng Q."/>
            <person name="Koehrsen M."/>
            <person name="Alvarado L."/>
            <person name="Berlin A."/>
            <person name="Bochicchio J."/>
            <person name="Borenstein D."/>
            <person name="Chapman S.B."/>
            <person name="Chen Z."/>
            <person name="Engels R."/>
            <person name="Freedman E."/>
            <person name="Gellesch M."/>
            <person name="Goldberg J."/>
            <person name="Griggs A."/>
            <person name="Gujja S."/>
            <person name="Heilman E."/>
            <person name="Heiman D."/>
            <person name="Hepburn T."/>
            <person name="Howarth C."/>
            <person name="Jen D."/>
            <person name="Larson L."/>
            <person name="Lewis B."/>
            <person name="Mehta T."/>
            <person name="Park D."/>
            <person name="Pearson M."/>
            <person name="Roberts A."/>
            <person name="Saif S."/>
            <person name="Shea T."/>
            <person name="Shenoy N."/>
            <person name="Sisk P."/>
            <person name="Stolte C."/>
            <person name="Sykes S."/>
            <person name="Thomson T."/>
            <person name="Walk T."/>
            <person name="White J."/>
            <person name="Yandava C."/>
            <person name="Izard J."/>
            <person name="Baranova O.V."/>
            <person name="Blanton J.M."/>
            <person name="Tanner A.C."/>
            <person name="Dewhirst F.E."/>
            <person name="Haas B."/>
            <person name="Nusbaum C."/>
            <person name="Birren B."/>
        </authorList>
    </citation>
    <scope>NUCLEOTIDE SEQUENCE [LARGE SCALE GENOMIC DNA]</scope>
    <source>
        <strain evidence="8">1-1 BBBD Race 1</strain>
    </source>
</reference>
<dbReference type="InterPro" id="IPR052646">
    <property type="entry name" value="Peroxisomal_PEX28-32"/>
</dbReference>
<feature type="region of interest" description="Disordered" evidence="5">
    <location>
        <begin position="119"/>
        <end position="142"/>
    </location>
</feature>
<gene>
    <name evidence="8" type="ORF">PTTG_00807</name>
</gene>
<dbReference type="VEuPathDB" id="FungiDB:PTTG_00807"/>
<dbReference type="Pfam" id="PF06398">
    <property type="entry name" value="Pex24p"/>
    <property type="match status" value="1"/>
</dbReference>
<accession>A0A180G4Z7</accession>
<reference evidence="9 10" key="3">
    <citation type="journal article" date="2017" name="G3 (Bethesda)">
        <title>Comparative analysis highlights variable genome content of wheat rusts and divergence of the mating loci.</title>
        <authorList>
            <person name="Cuomo C.A."/>
            <person name="Bakkeren G."/>
            <person name="Khalil H.B."/>
            <person name="Panwar V."/>
            <person name="Joly D."/>
            <person name="Linning R."/>
            <person name="Sakthikumar S."/>
            <person name="Song X."/>
            <person name="Adiconis X."/>
            <person name="Fan L."/>
            <person name="Goldberg J.M."/>
            <person name="Levin J.Z."/>
            <person name="Young S."/>
            <person name="Zeng Q."/>
            <person name="Anikster Y."/>
            <person name="Bruce M."/>
            <person name="Wang M."/>
            <person name="Yin C."/>
            <person name="McCallum B."/>
            <person name="Szabo L.J."/>
            <person name="Hulbert S."/>
            <person name="Chen X."/>
            <person name="Fellers J.P."/>
        </authorList>
    </citation>
    <scope>NUCLEOTIDE SEQUENCE</scope>
    <source>
        <strain evidence="9">isolate 1-1 / race 1 (BBBD)</strain>
        <strain evidence="10">Isolate 1-1 / race 1 (BBBD)</strain>
    </source>
</reference>
<dbReference type="InterPro" id="IPR010482">
    <property type="entry name" value="TECPR1-like_DysF"/>
</dbReference>
<dbReference type="GO" id="GO:0012505">
    <property type="term" value="C:endomembrane system"/>
    <property type="evidence" value="ECO:0007669"/>
    <property type="project" value="UniProtKB-SubCell"/>
</dbReference>
<dbReference type="AlphaFoldDB" id="A0A180G4Z7"/>
<dbReference type="Proteomes" id="UP000005240">
    <property type="component" value="Unassembled WGS sequence"/>
</dbReference>
<evidence type="ECO:0000313" key="10">
    <source>
        <dbReference type="Proteomes" id="UP000005240"/>
    </source>
</evidence>
<reference evidence="9" key="4">
    <citation type="submission" date="2025-05" db="UniProtKB">
        <authorList>
            <consortium name="EnsemblFungi"/>
        </authorList>
    </citation>
    <scope>IDENTIFICATION</scope>
    <source>
        <strain evidence="9">isolate 1-1 / race 1 (BBBD)</strain>
    </source>
</reference>
<evidence type="ECO:0000256" key="5">
    <source>
        <dbReference type="SAM" id="MobiDB-lite"/>
    </source>
</evidence>
<keyword evidence="3 6" id="KW-1133">Transmembrane helix</keyword>
<keyword evidence="10" id="KW-1185">Reference proteome</keyword>
<protein>
    <submittedName>
        <fullName evidence="9">Pex24p domain-containing protein</fullName>
    </submittedName>
</protein>
<evidence type="ECO:0000256" key="3">
    <source>
        <dbReference type="ARBA" id="ARBA00022989"/>
    </source>
</evidence>
<feature type="domain" description="TECPR1-like DysF" evidence="7">
    <location>
        <begin position="75"/>
        <end position="278"/>
    </location>
</feature>
<name>A0A180G4Z7_PUCT1</name>
<dbReference type="GO" id="GO:0007031">
    <property type="term" value="P:peroxisome organization"/>
    <property type="evidence" value="ECO:0007669"/>
    <property type="project" value="TreeGrafter"/>
</dbReference>